<dbReference type="Proteomes" id="UP000015098">
    <property type="component" value="Segment"/>
</dbReference>
<dbReference type="CDD" id="cd00093">
    <property type="entry name" value="HTH_XRE"/>
    <property type="match status" value="1"/>
</dbReference>
<accession>S5M9U8</accession>
<dbReference type="InterPro" id="IPR010982">
    <property type="entry name" value="Lambda_DNA-bd_dom_sf"/>
</dbReference>
<dbReference type="SMART" id="SM00530">
    <property type="entry name" value="HTH_XRE"/>
    <property type="match status" value="1"/>
</dbReference>
<dbReference type="Pfam" id="PF01381">
    <property type="entry name" value="HTH_3"/>
    <property type="match status" value="1"/>
</dbReference>
<reference evidence="3 4" key="1">
    <citation type="journal article" date="2013" name="Genome Announc.">
        <title>Complete Genome Sequences of Five Paenibacillus larvae Bacteriophages.</title>
        <authorList>
            <person name="Sheflo M.A."/>
            <person name="Gardner A.V."/>
            <person name="Merrill B.D."/>
            <person name="Fisher J.N."/>
            <person name="Lunt B.L."/>
            <person name="Breakwell D.P."/>
            <person name="Grose J.H."/>
            <person name="Burnett S.H."/>
        </authorList>
    </citation>
    <scope>NUCLEOTIDE SEQUENCE [LARGE SCALE GENOMIC DNA]</scope>
</reference>
<dbReference type="PROSITE" id="PS50943">
    <property type="entry name" value="HTH_CROC1"/>
    <property type="match status" value="1"/>
</dbReference>
<dbReference type="KEGG" id="vg:26797296"/>
<gene>
    <name evidence="3" type="ORF">JIMMER1_62</name>
</gene>
<protein>
    <recommendedName>
        <fullName evidence="2">HTH cro/C1-type domain-containing protein</fullName>
    </recommendedName>
</protein>
<dbReference type="EMBL" id="KC595515">
    <property type="protein sequence ID" value="AGR47338.2"/>
    <property type="molecule type" value="Genomic_DNA"/>
</dbReference>
<dbReference type="GO" id="GO:0003677">
    <property type="term" value="F:DNA binding"/>
    <property type="evidence" value="ECO:0007669"/>
    <property type="project" value="UniProtKB-KW"/>
</dbReference>
<proteinExistence type="predicted"/>
<sequence length="68" mass="7591">MTGQRLKLIRESKNITQHELAVRTGFTQSKISKLERGSIKLKLDDLILIAGTLSVPITDLLDEEKQSA</sequence>
<dbReference type="PANTHER" id="PTHR46797">
    <property type="entry name" value="HTH-TYPE TRANSCRIPTIONAL REGULATOR"/>
    <property type="match status" value="1"/>
</dbReference>
<organism evidence="3 4">
    <name type="scientific">Brevibacillus phage Jimmer1</name>
    <dbReference type="NCBI Taxonomy" id="1296659"/>
    <lineage>
        <taxon>Viruses</taxon>
        <taxon>Duplodnaviria</taxon>
        <taxon>Heunggongvirae</taxon>
        <taxon>Uroviricota</taxon>
        <taxon>Caudoviricetes</taxon>
        <taxon>Jimmervirus</taxon>
        <taxon>Jimmervirus jimmer</taxon>
    </lineage>
</organism>
<name>S5M9U8_9CAUD</name>
<dbReference type="RefSeq" id="YP_009226372.1">
    <property type="nucleotide sequence ID" value="NC_029104.1"/>
</dbReference>
<dbReference type="PANTHER" id="PTHR46797:SF1">
    <property type="entry name" value="METHYLPHOSPHONATE SYNTHASE"/>
    <property type="match status" value="1"/>
</dbReference>
<dbReference type="InterPro" id="IPR050807">
    <property type="entry name" value="TransReg_Diox_bact_type"/>
</dbReference>
<dbReference type="GeneID" id="26797296"/>
<keyword evidence="1" id="KW-0238">DNA-binding</keyword>
<evidence type="ECO:0000256" key="1">
    <source>
        <dbReference type="ARBA" id="ARBA00023125"/>
    </source>
</evidence>
<dbReference type="GO" id="GO:0003700">
    <property type="term" value="F:DNA-binding transcription factor activity"/>
    <property type="evidence" value="ECO:0007669"/>
    <property type="project" value="TreeGrafter"/>
</dbReference>
<evidence type="ECO:0000259" key="2">
    <source>
        <dbReference type="PROSITE" id="PS50943"/>
    </source>
</evidence>
<evidence type="ECO:0000313" key="3">
    <source>
        <dbReference type="EMBL" id="AGR47338.2"/>
    </source>
</evidence>
<dbReference type="InterPro" id="IPR001387">
    <property type="entry name" value="Cro/C1-type_HTH"/>
</dbReference>
<evidence type="ECO:0000313" key="4">
    <source>
        <dbReference type="Proteomes" id="UP000015098"/>
    </source>
</evidence>
<dbReference type="Gene3D" id="1.10.260.40">
    <property type="entry name" value="lambda repressor-like DNA-binding domains"/>
    <property type="match status" value="1"/>
</dbReference>
<dbReference type="SUPFAM" id="SSF47413">
    <property type="entry name" value="lambda repressor-like DNA-binding domains"/>
    <property type="match status" value="1"/>
</dbReference>
<feature type="domain" description="HTH cro/C1-type" evidence="2">
    <location>
        <begin position="6"/>
        <end position="60"/>
    </location>
</feature>